<dbReference type="Proteomes" id="UP000541735">
    <property type="component" value="Unassembled WGS sequence"/>
</dbReference>
<dbReference type="Proteomes" id="UP000029844">
    <property type="component" value="Unassembled WGS sequence"/>
</dbReference>
<dbReference type="InterPro" id="IPR010387">
    <property type="entry name" value="QueT"/>
</dbReference>
<evidence type="ECO:0000313" key="15">
    <source>
        <dbReference type="Proteomes" id="UP000548082"/>
    </source>
</evidence>
<reference evidence="2 9" key="1">
    <citation type="submission" date="2014-05" db="EMBL/GenBank/DDBJ databases">
        <title>Novel Listeriaceae from food processing environments.</title>
        <authorList>
            <person name="den Bakker H.C."/>
        </authorList>
    </citation>
    <scope>NUCLEOTIDE SEQUENCE [LARGE SCALE GENOMIC DNA]</scope>
    <source>
        <strain evidence="2 9">FSL A5-0281</strain>
    </source>
</reference>
<keyword evidence="1" id="KW-1133">Transmembrane helix</keyword>
<organism evidence="2 9">
    <name type="scientific">Listeria booriae</name>
    <dbReference type="NCBI Taxonomy" id="1552123"/>
    <lineage>
        <taxon>Bacteria</taxon>
        <taxon>Bacillati</taxon>
        <taxon>Bacillota</taxon>
        <taxon>Bacilli</taxon>
        <taxon>Bacillales</taxon>
        <taxon>Listeriaceae</taxon>
        <taxon>Listeria</taxon>
    </lineage>
</organism>
<evidence type="ECO:0000313" key="10">
    <source>
        <dbReference type="Proteomes" id="UP000519573"/>
    </source>
</evidence>
<proteinExistence type="predicted"/>
<reference evidence="10 11" key="2">
    <citation type="submission" date="2020-03" db="EMBL/GenBank/DDBJ databases">
        <title>Soil Listeria distribution.</title>
        <authorList>
            <person name="Liao J."/>
            <person name="Wiedmann M."/>
        </authorList>
    </citation>
    <scope>NUCLEOTIDE SEQUENCE [LARGE SCALE GENOMIC DNA]</scope>
    <source>
        <strain evidence="6 10">FSL L7-0245</strain>
        <strain evidence="7 13">FSL L7-0259</strain>
        <strain evidence="5 11">FSL L7-0360</strain>
        <strain evidence="3 12">FSL L7-0978</strain>
        <strain evidence="4 15">FSL L7-0990</strain>
        <strain evidence="8 14">FSL L7-1850</strain>
    </source>
</reference>
<feature type="transmembrane region" description="Helical" evidence="1">
    <location>
        <begin position="75"/>
        <end position="92"/>
    </location>
</feature>
<feature type="transmembrane region" description="Helical" evidence="1">
    <location>
        <begin position="6"/>
        <end position="28"/>
    </location>
</feature>
<dbReference type="AlphaFoldDB" id="A0A099WK93"/>
<protein>
    <submittedName>
        <fullName evidence="2">Membrane protein</fullName>
    </submittedName>
    <submittedName>
        <fullName evidence="3">QueT transporter family protein</fullName>
    </submittedName>
</protein>
<dbReference type="PIRSF" id="PIRSF031501">
    <property type="entry name" value="QueT"/>
    <property type="match status" value="1"/>
</dbReference>
<dbReference type="GeneID" id="58716022"/>
<accession>A0A099WK93</accession>
<dbReference type="RefSeq" id="WP_036083321.1">
    <property type="nucleotide sequence ID" value="NZ_CBCSHQ010000008.1"/>
</dbReference>
<evidence type="ECO:0000256" key="1">
    <source>
        <dbReference type="SAM" id="Phobius"/>
    </source>
</evidence>
<evidence type="ECO:0000313" key="2">
    <source>
        <dbReference type="EMBL" id="KGL44565.1"/>
    </source>
</evidence>
<comment type="caution">
    <text evidence="2">The sequence shown here is derived from an EMBL/GenBank/DDBJ whole genome shotgun (WGS) entry which is preliminary data.</text>
</comment>
<dbReference type="Proteomes" id="UP000519573">
    <property type="component" value="Unassembled WGS sequence"/>
</dbReference>
<dbReference type="Proteomes" id="UP000529446">
    <property type="component" value="Unassembled WGS sequence"/>
</dbReference>
<evidence type="ECO:0000313" key="13">
    <source>
        <dbReference type="Proteomes" id="UP000541735"/>
    </source>
</evidence>
<keyword evidence="9" id="KW-1185">Reference proteome</keyword>
<dbReference type="PANTHER" id="PTHR40044">
    <property type="entry name" value="INTEGRAL MEMBRANE PROTEIN-RELATED"/>
    <property type="match status" value="1"/>
</dbReference>
<feature type="transmembrane region" description="Helical" evidence="1">
    <location>
        <begin position="126"/>
        <end position="150"/>
    </location>
</feature>
<dbReference type="EMBL" id="JAARVD010000005">
    <property type="protein sequence ID" value="MBC1797150.1"/>
    <property type="molecule type" value="Genomic_DNA"/>
</dbReference>
<feature type="transmembrane region" description="Helical" evidence="1">
    <location>
        <begin position="49"/>
        <end position="69"/>
    </location>
</feature>
<dbReference type="PANTHER" id="PTHR40044:SF1">
    <property type="entry name" value="INTEGRAL MEMBRANE PROTEIN"/>
    <property type="match status" value="1"/>
</dbReference>
<evidence type="ECO:0000313" key="8">
    <source>
        <dbReference type="EMBL" id="MBC2370442.1"/>
    </source>
</evidence>
<gene>
    <name evidence="2" type="ORF">EP57_00990</name>
    <name evidence="8" type="ORF">HBP98_00325</name>
    <name evidence="3" type="ORF">HCA52_13330</name>
    <name evidence="4" type="ORF">HCA55_10450</name>
    <name evidence="5" type="ORF">HCB06_00355</name>
    <name evidence="6" type="ORF">HCB26_09280</name>
    <name evidence="7" type="ORF">HCB27_03360</name>
</gene>
<evidence type="ECO:0000313" key="12">
    <source>
        <dbReference type="Proteomes" id="UP000539064"/>
    </source>
</evidence>
<dbReference type="EMBL" id="JAARYH010000003">
    <property type="protein sequence ID" value="MBC2166757.1"/>
    <property type="molecule type" value="Genomic_DNA"/>
</dbReference>
<dbReference type="eggNOG" id="COG4708">
    <property type="taxonomic scope" value="Bacteria"/>
</dbReference>
<name>A0A099WK93_9LIST</name>
<evidence type="ECO:0000313" key="7">
    <source>
        <dbReference type="EMBL" id="MBC2175641.1"/>
    </source>
</evidence>
<dbReference type="STRING" id="1552123.EP57_00990"/>
<dbReference type="Proteomes" id="UP000539064">
    <property type="component" value="Unassembled WGS sequence"/>
</dbReference>
<dbReference type="Proteomes" id="UP000548082">
    <property type="component" value="Unassembled WGS sequence"/>
</dbReference>
<evidence type="ECO:0000313" key="9">
    <source>
        <dbReference type="Proteomes" id="UP000029844"/>
    </source>
</evidence>
<evidence type="ECO:0000313" key="5">
    <source>
        <dbReference type="EMBL" id="MBC2115062.1"/>
    </source>
</evidence>
<dbReference type="EMBL" id="JAARXI010000001">
    <property type="protein sequence ID" value="MBC2115062.1"/>
    <property type="molecule type" value="Genomic_DNA"/>
</dbReference>
<dbReference type="EMBL" id="JAARMV010000001">
    <property type="protein sequence ID" value="MBC2370442.1"/>
    <property type="molecule type" value="Genomic_DNA"/>
</dbReference>
<evidence type="ECO:0000313" key="3">
    <source>
        <dbReference type="EMBL" id="MBC1794407.1"/>
    </source>
</evidence>
<keyword evidence="1" id="KW-0812">Transmembrane</keyword>
<dbReference type="EMBL" id="JAARVG010000013">
    <property type="protein sequence ID" value="MBC1794407.1"/>
    <property type="molecule type" value="Genomic_DNA"/>
</dbReference>
<evidence type="ECO:0000313" key="14">
    <source>
        <dbReference type="Proteomes" id="UP000546244"/>
    </source>
</evidence>
<evidence type="ECO:0000313" key="6">
    <source>
        <dbReference type="EMBL" id="MBC2166757.1"/>
    </source>
</evidence>
<keyword evidence="1" id="KW-0472">Membrane</keyword>
<dbReference type="OrthoDB" id="1706970at2"/>
<evidence type="ECO:0000313" key="11">
    <source>
        <dbReference type="Proteomes" id="UP000529446"/>
    </source>
</evidence>
<dbReference type="Proteomes" id="UP000546244">
    <property type="component" value="Unassembled WGS sequence"/>
</dbReference>
<sequence>MKIKTLTINAIVAALYVVVTLVVAPFGFTNIQFRLSEMFNHLIVFDKKYFFGIVIGVLIANFFSPLGWYDLVFGVGQSAISLLIVILLSKYVKNVKVRMVLTTLVFSATMFIIAWELALVASLPFFYTWLTLAISEFIVLAVGAPIMYYINKRIDFKKIIN</sequence>
<feature type="transmembrane region" description="Helical" evidence="1">
    <location>
        <begin position="99"/>
        <end position="120"/>
    </location>
</feature>
<dbReference type="EMBL" id="JAARYD010000002">
    <property type="protein sequence ID" value="MBC2175641.1"/>
    <property type="molecule type" value="Genomic_DNA"/>
</dbReference>
<evidence type="ECO:0000313" key="4">
    <source>
        <dbReference type="EMBL" id="MBC1797150.1"/>
    </source>
</evidence>
<dbReference type="EMBL" id="JNFA01000002">
    <property type="protein sequence ID" value="KGL44565.1"/>
    <property type="molecule type" value="Genomic_DNA"/>
</dbReference>
<dbReference type="Pfam" id="PF06177">
    <property type="entry name" value="QueT"/>
    <property type="match status" value="1"/>
</dbReference>